<keyword evidence="6" id="KW-0119">Carbohydrate metabolism</keyword>
<protein>
    <submittedName>
        <fullName evidence="9">Polyhydroxybutyrate depolymerase</fullName>
    </submittedName>
</protein>
<keyword evidence="10" id="KW-1185">Reference proteome</keyword>
<dbReference type="RefSeq" id="WP_091949676.1">
    <property type="nucleotide sequence ID" value="NZ_FOEE01000026.1"/>
</dbReference>
<comment type="subcellular location">
    <subcellularLocation>
        <location evidence="1">Secreted</location>
    </subcellularLocation>
</comment>
<dbReference type="Gene3D" id="3.40.50.1820">
    <property type="entry name" value="alpha/beta hydrolase"/>
    <property type="match status" value="1"/>
</dbReference>
<keyword evidence="4" id="KW-0732">Signal</keyword>
<evidence type="ECO:0000313" key="9">
    <source>
        <dbReference type="EMBL" id="SEP30050.1"/>
    </source>
</evidence>
<keyword evidence="3" id="KW-0858">Xylan degradation</keyword>
<dbReference type="PANTHER" id="PTHR38050">
    <property type="match status" value="1"/>
</dbReference>
<dbReference type="GO" id="GO:0045493">
    <property type="term" value="P:xylan catabolic process"/>
    <property type="evidence" value="ECO:0007669"/>
    <property type="project" value="UniProtKB-KW"/>
</dbReference>
<evidence type="ECO:0000256" key="3">
    <source>
        <dbReference type="ARBA" id="ARBA00022651"/>
    </source>
</evidence>
<organism evidence="9 10">
    <name type="scientific">Trujillonella endophytica</name>
    <dbReference type="NCBI Taxonomy" id="673521"/>
    <lineage>
        <taxon>Bacteria</taxon>
        <taxon>Bacillati</taxon>
        <taxon>Actinomycetota</taxon>
        <taxon>Actinomycetes</taxon>
        <taxon>Geodermatophilales</taxon>
        <taxon>Geodermatophilaceae</taxon>
        <taxon>Trujillonella</taxon>
    </lineage>
</organism>
<evidence type="ECO:0000256" key="5">
    <source>
        <dbReference type="ARBA" id="ARBA00022801"/>
    </source>
</evidence>
<keyword evidence="7" id="KW-0624">Polysaccharide degradation</keyword>
<feature type="region of interest" description="Disordered" evidence="8">
    <location>
        <begin position="234"/>
        <end position="253"/>
    </location>
</feature>
<evidence type="ECO:0000256" key="7">
    <source>
        <dbReference type="ARBA" id="ARBA00023326"/>
    </source>
</evidence>
<dbReference type="GO" id="GO:0030600">
    <property type="term" value="F:feruloyl esterase activity"/>
    <property type="evidence" value="ECO:0007669"/>
    <property type="project" value="InterPro"/>
</dbReference>
<dbReference type="Proteomes" id="UP000198960">
    <property type="component" value="Unassembled WGS sequence"/>
</dbReference>
<dbReference type="InterPro" id="IPR043595">
    <property type="entry name" value="FaeB/C/D"/>
</dbReference>
<evidence type="ECO:0000256" key="8">
    <source>
        <dbReference type="SAM" id="MobiDB-lite"/>
    </source>
</evidence>
<dbReference type="EMBL" id="FOEE01000026">
    <property type="protein sequence ID" value="SEP30050.1"/>
    <property type="molecule type" value="Genomic_DNA"/>
</dbReference>
<dbReference type="PANTHER" id="PTHR38050:SF2">
    <property type="entry name" value="FERULOYL ESTERASE C-RELATED"/>
    <property type="match status" value="1"/>
</dbReference>
<gene>
    <name evidence="9" type="ORF">SAMN05660991_04653</name>
</gene>
<feature type="compositionally biased region" description="Polar residues" evidence="8">
    <location>
        <begin position="236"/>
        <end position="248"/>
    </location>
</feature>
<name>A0A1H8WQT6_9ACTN</name>
<dbReference type="STRING" id="673521.SAMN05660991_04653"/>
<evidence type="ECO:0000256" key="1">
    <source>
        <dbReference type="ARBA" id="ARBA00004613"/>
    </source>
</evidence>
<reference evidence="10" key="1">
    <citation type="submission" date="2016-10" db="EMBL/GenBank/DDBJ databases">
        <authorList>
            <person name="Varghese N."/>
            <person name="Submissions S."/>
        </authorList>
    </citation>
    <scope>NUCLEOTIDE SEQUENCE [LARGE SCALE GENOMIC DNA]</scope>
    <source>
        <strain evidence="10">DSM 45413</strain>
    </source>
</reference>
<dbReference type="AlphaFoldDB" id="A0A1H8WQT6"/>
<evidence type="ECO:0000313" key="10">
    <source>
        <dbReference type="Proteomes" id="UP000198960"/>
    </source>
</evidence>
<dbReference type="Pfam" id="PF10503">
    <property type="entry name" value="Esterase_PHB"/>
    <property type="match status" value="1"/>
</dbReference>
<dbReference type="InterPro" id="IPR029058">
    <property type="entry name" value="AB_hydrolase_fold"/>
</dbReference>
<dbReference type="OrthoDB" id="9767239at2"/>
<sequence length="302" mass="31462">MGARNRRWRSWALALAALLVVVAVAAVARDRSRSSSAAGTEERVVDVGGTEREFRLYRPADLPESPALVLVLHGGGGSARQAQETYGWDDLAAREGFAVAYPQGLHRTWNAGDCCGRAARQGVDDVAFLTALVRTVTDDLDVDPRRVYLAGMSNGAMMGYAFACATDTLAALGAVAGSQVTDCPAPAPLSVVHVHGTADASVLIDGGTGSGAGTVTAPPLAEVMASWRSVDACESPRTTRSGDVTTESADCPEERTVESVVIDGAGHQWPGSAAPRAAADPPSTALDATDYLWDFFAAHPRP</sequence>
<dbReference type="SUPFAM" id="SSF53474">
    <property type="entry name" value="alpha/beta-Hydrolases"/>
    <property type="match status" value="1"/>
</dbReference>
<evidence type="ECO:0000256" key="2">
    <source>
        <dbReference type="ARBA" id="ARBA00022525"/>
    </source>
</evidence>
<accession>A0A1H8WQT6</accession>
<dbReference type="GO" id="GO:0005576">
    <property type="term" value="C:extracellular region"/>
    <property type="evidence" value="ECO:0007669"/>
    <property type="project" value="UniProtKB-SubCell"/>
</dbReference>
<dbReference type="InterPro" id="IPR010126">
    <property type="entry name" value="Esterase_phb"/>
</dbReference>
<keyword evidence="2" id="KW-0964">Secreted</keyword>
<evidence type="ECO:0000256" key="6">
    <source>
        <dbReference type="ARBA" id="ARBA00023277"/>
    </source>
</evidence>
<proteinExistence type="predicted"/>
<keyword evidence="5" id="KW-0378">Hydrolase</keyword>
<evidence type="ECO:0000256" key="4">
    <source>
        <dbReference type="ARBA" id="ARBA00022729"/>
    </source>
</evidence>